<evidence type="ECO:0000259" key="7">
    <source>
        <dbReference type="Pfam" id="PF07992"/>
    </source>
</evidence>
<name>A0A0R2HH67_9LACO</name>
<dbReference type="RefSeq" id="WP_046870741.1">
    <property type="nucleotide sequence ID" value="NZ_BAAAXI010000175.1"/>
</dbReference>
<dbReference type="GO" id="GO:0004324">
    <property type="term" value="F:ferredoxin-NADP+ reductase activity"/>
    <property type="evidence" value="ECO:0007669"/>
    <property type="project" value="UniProtKB-UniRule"/>
</dbReference>
<feature type="domain" description="FAD/NAD(P)-binding" evidence="7">
    <location>
        <begin position="5"/>
        <end position="301"/>
    </location>
</feature>
<keyword evidence="4 6" id="KW-0521">NADP</keyword>
<dbReference type="PANTHER" id="PTHR48105">
    <property type="entry name" value="THIOREDOXIN REDUCTASE 1-RELATED-RELATED"/>
    <property type="match status" value="1"/>
</dbReference>
<dbReference type="InterPro" id="IPR036188">
    <property type="entry name" value="FAD/NAD-bd_sf"/>
</dbReference>
<comment type="caution">
    <text evidence="6">Lacks conserved residue(s) required for the propagation of feature annotation.</text>
</comment>
<dbReference type="KEGG" id="pdm:ADU72_0644"/>
<feature type="binding site" evidence="6">
    <location>
        <position position="47"/>
    </location>
    <ligand>
        <name>FAD</name>
        <dbReference type="ChEBI" id="CHEBI:57692"/>
    </ligand>
</feature>
<dbReference type="OrthoDB" id="9806179at2"/>
<keyword evidence="3 6" id="KW-0274">FAD</keyword>
<evidence type="ECO:0000313" key="11">
    <source>
        <dbReference type="Proteomes" id="UP000076405"/>
    </source>
</evidence>
<evidence type="ECO:0000313" key="10">
    <source>
        <dbReference type="Proteomes" id="UP000076244"/>
    </source>
</evidence>
<organism evidence="8 11">
    <name type="scientific">Pediococcus damnosus</name>
    <dbReference type="NCBI Taxonomy" id="51663"/>
    <lineage>
        <taxon>Bacteria</taxon>
        <taxon>Bacillati</taxon>
        <taxon>Bacillota</taxon>
        <taxon>Bacilli</taxon>
        <taxon>Lactobacillales</taxon>
        <taxon>Lactobacillaceae</taxon>
        <taxon>Pediococcus</taxon>
    </lineage>
</organism>
<dbReference type="EC" id="1.18.1.2" evidence="6"/>
<accession>A0A0R2HH67</accession>
<evidence type="ECO:0000256" key="3">
    <source>
        <dbReference type="ARBA" id="ARBA00022827"/>
    </source>
</evidence>
<dbReference type="GO" id="GO:0050660">
    <property type="term" value="F:flavin adenine dinucleotide binding"/>
    <property type="evidence" value="ECO:0007669"/>
    <property type="project" value="UniProtKB-UniRule"/>
</dbReference>
<keyword evidence="10" id="KW-1185">Reference proteome</keyword>
<sequence length="327" mass="36540">MSEIYDITIIGGGPAGMFAGFYSGLRGAKVQIIESLSQLGGQVSALYPEKYIHDVAGFMGIKATDLIDHLQKQVEQLPIDIRLNEIVTNLSQQKSDFEITTNRGNYQSKAVIVATGVGAFSPRRLAVEGADKLENKHVFYTIPDPERFRDKTVLIAGGGDSAIDTALMLEKVAKHVYLMHRRSQFRGMEHSVKLLEQSTVELLTPYLLKQIELADDQLLLTMKEVKGEHLLQKQVDDVVVNYGFISNNKTIRQWDIQPEQQHRMFTVDRQMKTNVPLVYAIGDGVDYDGKLDLIATAFAEGPMAVSAIMKELYPDRRGPLHSTSMEL</sequence>
<protein>
    <recommendedName>
        <fullName evidence="6">Ferredoxin--NADP reductase</fullName>
        <shortName evidence="6">FNR</shortName>
        <shortName evidence="6">Fd-NADP(+) reductase</shortName>
        <ecNumber evidence="6">1.18.1.2</ecNumber>
    </recommendedName>
</protein>
<dbReference type="HAMAP" id="MF_01685">
    <property type="entry name" value="FENR2"/>
    <property type="match status" value="1"/>
</dbReference>
<evidence type="ECO:0000256" key="4">
    <source>
        <dbReference type="ARBA" id="ARBA00022857"/>
    </source>
</evidence>
<dbReference type="Pfam" id="PF07992">
    <property type="entry name" value="Pyr_redox_2"/>
    <property type="match status" value="1"/>
</dbReference>
<feature type="binding site" evidence="6">
    <location>
        <position position="42"/>
    </location>
    <ligand>
        <name>FAD</name>
        <dbReference type="ChEBI" id="CHEBI:57692"/>
    </ligand>
</feature>
<keyword evidence="5 6" id="KW-0560">Oxidoreductase</keyword>
<dbReference type="SUPFAM" id="SSF51905">
    <property type="entry name" value="FAD/NAD(P)-binding domain"/>
    <property type="match status" value="1"/>
</dbReference>
<dbReference type="PRINTS" id="PR00368">
    <property type="entry name" value="FADPNR"/>
</dbReference>
<dbReference type="PRINTS" id="PR00469">
    <property type="entry name" value="PNDRDTASEII"/>
</dbReference>
<feature type="binding site" evidence="6">
    <location>
        <position position="283"/>
    </location>
    <ligand>
        <name>FAD</name>
        <dbReference type="ChEBI" id="CHEBI:57692"/>
    </ligand>
</feature>
<dbReference type="GO" id="GO:0050661">
    <property type="term" value="F:NADP binding"/>
    <property type="evidence" value="ECO:0007669"/>
    <property type="project" value="UniProtKB-UniRule"/>
</dbReference>
<comment type="similarity">
    <text evidence="6">Belongs to the ferredoxin--NADP reductase type 2 family.</text>
</comment>
<comment type="subunit">
    <text evidence="1 6">Homodimer.</text>
</comment>
<dbReference type="AlphaFoldDB" id="A0A0R2HH67"/>
<feature type="binding site" evidence="6">
    <location>
        <position position="87"/>
    </location>
    <ligand>
        <name>FAD</name>
        <dbReference type="ChEBI" id="CHEBI:57692"/>
    </ligand>
</feature>
<keyword evidence="2 6" id="KW-0285">Flavoprotein</keyword>
<evidence type="ECO:0000256" key="6">
    <source>
        <dbReference type="HAMAP-Rule" id="MF_01685"/>
    </source>
</evidence>
<dbReference type="Proteomes" id="UP000076244">
    <property type="component" value="Chromosome"/>
</dbReference>
<dbReference type="EMBL" id="CP012275">
    <property type="protein sequence ID" value="AMV63476.1"/>
    <property type="molecule type" value="Genomic_DNA"/>
</dbReference>
<feature type="binding site" evidence="6">
    <location>
        <position position="34"/>
    </location>
    <ligand>
        <name>FAD</name>
        <dbReference type="ChEBI" id="CHEBI:57692"/>
    </ligand>
</feature>
<dbReference type="InterPro" id="IPR050097">
    <property type="entry name" value="Ferredoxin-NADP_redctase_2"/>
</dbReference>
<comment type="catalytic activity">
    <reaction evidence="6">
        <text>2 reduced [2Fe-2S]-[ferredoxin] + NADP(+) + H(+) = 2 oxidized [2Fe-2S]-[ferredoxin] + NADPH</text>
        <dbReference type="Rhea" id="RHEA:20125"/>
        <dbReference type="Rhea" id="RHEA-COMP:10000"/>
        <dbReference type="Rhea" id="RHEA-COMP:10001"/>
        <dbReference type="ChEBI" id="CHEBI:15378"/>
        <dbReference type="ChEBI" id="CHEBI:33737"/>
        <dbReference type="ChEBI" id="CHEBI:33738"/>
        <dbReference type="ChEBI" id="CHEBI:57783"/>
        <dbReference type="ChEBI" id="CHEBI:58349"/>
        <dbReference type="EC" id="1.18.1.2"/>
    </reaction>
</comment>
<dbReference type="InterPro" id="IPR023753">
    <property type="entry name" value="FAD/NAD-binding_dom"/>
</dbReference>
<feature type="binding site" evidence="6">
    <location>
        <position position="323"/>
    </location>
    <ligand>
        <name>FAD</name>
        <dbReference type="ChEBI" id="CHEBI:57692"/>
    </ligand>
</feature>
<dbReference type="Gene3D" id="3.50.50.60">
    <property type="entry name" value="FAD/NAD(P)-binding domain"/>
    <property type="match status" value="2"/>
</dbReference>
<comment type="cofactor">
    <cofactor evidence="6">
        <name>FAD</name>
        <dbReference type="ChEBI" id="CHEBI:57692"/>
    </cofactor>
    <text evidence="6">Binds 1 FAD per subunit.</text>
</comment>
<dbReference type="InterPro" id="IPR022890">
    <property type="entry name" value="Fd--NADP_Rdtase_type_2"/>
</dbReference>
<evidence type="ECO:0000256" key="2">
    <source>
        <dbReference type="ARBA" id="ARBA00022630"/>
    </source>
</evidence>
<reference evidence="10 11" key="1">
    <citation type="journal article" date="2016" name="PLoS ONE">
        <title>The Identification of Novel Diagnostic Marker Genes for the Detection of Beer Spoiling Pediococcus damnosus Strains Using the BlAst Diagnostic Gene findEr.</title>
        <authorList>
            <person name="Behr J."/>
            <person name="Geissler A.J."/>
            <person name="Schmid J."/>
            <person name="Zehe A."/>
            <person name="Vogel R.F."/>
        </authorList>
    </citation>
    <scope>NUCLEOTIDE SEQUENCE [LARGE SCALE GENOMIC DNA]</scope>
    <source>
        <strain evidence="8 11">TMW 2.1533</strain>
        <strain evidence="9 10">TMW 2.1535</strain>
    </source>
</reference>
<evidence type="ECO:0000313" key="8">
    <source>
        <dbReference type="EMBL" id="AMV63476.1"/>
    </source>
</evidence>
<evidence type="ECO:0000256" key="5">
    <source>
        <dbReference type="ARBA" id="ARBA00023002"/>
    </source>
</evidence>
<feature type="binding site" evidence="6">
    <location>
        <position position="120"/>
    </location>
    <ligand>
        <name>FAD</name>
        <dbReference type="ChEBI" id="CHEBI:57692"/>
    </ligand>
</feature>
<dbReference type="GeneID" id="57275907"/>
<dbReference type="Proteomes" id="UP000076405">
    <property type="component" value="Chromosome"/>
</dbReference>
<evidence type="ECO:0000256" key="1">
    <source>
        <dbReference type="ARBA" id="ARBA00011738"/>
    </source>
</evidence>
<dbReference type="EMBL" id="CP012288">
    <property type="protein sequence ID" value="AMV66589.1"/>
    <property type="molecule type" value="Genomic_DNA"/>
</dbReference>
<proteinExistence type="inferred from homology"/>
<gene>
    <name evidence="8" type="ORF">ADU70_2010</name>
    <name evidence="9" type="ORF">ADU72_0644</name>
</gene>
<evidence type="ECO:0000313" key="9">
    <source>
        <dbReference type="EMBL" id="AMV66589.1"/>
    </source>
</evidence>